<dbReference type="RefSeq" id="WP_285185648.1">
    <property type="nucleotide sequence ID" value="NZ_CP126981.1"/>
</dbReference>
<dbReference type="EMBL" id="CP126981">
    <property type="protein sequence ID" value="WIM86375.1"/>
    <property type="molecule type" value="Genomic_DNA"/>
</dbReference>
<gene>
    <name evidence="2" type="ORF">PT015_15850</name>
</gene>
<keyword evidence="1" id="KW-1133">Transmembrane helix</keyword>
<evidence type="ECO:0000313" key="3">
    <source>
        <dbReference type="Proteomes" id="UP001236585"/>
    </source>
</evidence>
<reference evidence="2 3" key="1">
    <citation type="journal article" date="2023" name="Microbiol. Resour. Announc.">
        <title>Complete Genome Sequence of Mycobacterium wuenschmanii, a novel Nontuberculous Mycobacterium Isolated from a captive population of Amazon Milk Frogs.</title>
        <authorList>
            <person name="Hicks J."/>
            <person name="Zeineldin M."/>
            <person name="Ward H."/>
            <person name="Wuenschmann A."/>
            <person name="Camp P."/>
            <person name="Farrell D."/>
            <person name="Lehman K."/>
            <person name="Thacker T."/>
            <person name="Cuthbert E."/>
        </authorList>
    </citation>
    <scope>NUCLEOTIDE SEQUENCE [LARGE SCALE GENOMIC DNA]</scope>
    <source>
        <strain evidence="2 3">Wuenschmanii</strain>
    </source>
</reference>
<sequence length="297" mass="31108">MGAIVVGAIPDSRTAADAAISAGRNSRRHLPAERPLRLRAPRKLWGMSGPPRRQRRISQLNLSKRLPQILLYDTLITGICGFLMLISPSLRFAVSAEPIIGGDVAVLPNSGGTAARLIREIGVPAFATVMVVASADLRIPLGLPGHRGLAWLAALVATILAARHRGSVIVVGAASTVATQVLHVAPGVQPSARYLAAATLLYAVSCIPLVGHRGWFVACAAAPIHLVALLGVVTGGLHRGQLSAGPTSGLNEKVLYHLAFGLAAGLLGWGVASSVDRFSSVVAQRNRRWSGGKESRW</sequence>
<feature type="transmembrane region" description="Helical" evidence="1">
    <location>
        <begin position="191"/>
        <end position="210"/>
    </location>
</feature>
<proteinExistence type="predicted"/>
<keyword evidence="3" id="KW-1185">Reference proteome</keyword>
<dbReference type="Proteomes" id="UP001236585">
    <property type="component" value="Chromosome"/>
</dbReference>
<keyword evidence="1" id="KW-0812">Transmembrane</keyword>
<feature type="transmembrane region" description="Helical" evidence="1">
    <location>
        <begin position="254"/>
        <end position="275"/>
    </location>
</feature>
<name>A0ABY8VRV2_9MYCO</name>
<evidence type="ECO:0000256" key="1">
    <source>
        <dbReference type="SAM" id="Phobius"/>
    </source>
</evidence>
<keyword evidence="1" id="KW-0472">Membrane</keyword>
<protein>
    <recommendedName>
        <fullName evidence="4">Transmembrane protein</fullName>
    </recommendedName>
</protein>
<evidence type="ECO:0008006" key="4">
    <source>
        <dbReference type="Google" id="ProtNLM"/>
    </source>
</evidence>
<evidence type="ECO:0000313" key="2">
    <source>
        <dbReference type="EMBL" id="WIM86375.1"/>
    </source>
</evidence>
<accession>A0ABY8VRV2</accession>
<organism evidence="2 3">
    <name type="scientific">Candidatus Mycobacterium wuenschmannii</name>
    <dbReference type="NCBI Taxonomy" id="3027808"/>
    <lineage>
        <taxon>Bacteria</taxon>
        <taxon>Bacillati</taxon>
        <taxon>Actinomycetota</taxon>
        <taxon>Actinomycetes</taxon>
        <taxon>Mycobacteriales</taxon>
        <taxon>Mycobacteriaceae</taxon>
        <taxon>Mycobacterium</taxon>
    </lineage>
</organism>
<feature type="transmembrane region" description="Helical" evidence="1">
    <location>
        <begin position="215"/>
        <end position="234"/>
    </location>
</feature>